<evidence type="ECO:0000259" key="2">
    <source>
        <dbReference type="PROSITE" id="PS50894"/>
    </source>
</evidence>
<dbReference type="Proteomes" id="UP000422108">
    <property type="component" value="Chromosome"/>
</dbReference>
<dbReference type="GO" id="GO:0004672">
    <property type="term" value="F:protein kinase activity"/>
    <property type="evidence" value="ECO:0007669"/>
    <property type="project" value="UniProtKB-ARBA"/>
</dbReference>
<dbReference type="SUPFAM" id="SSF47226">
    <property type="entry name" value="Histidine-containing phosphotransfer domain, HPT domain"/>
    <property type="match status" value="1"/>
</dbReference>
<protein>
    <recommendedName>
        <fullName evidence="2">HPt domain-containing protein</fullName>
    </recommendedName>
</protein>
<reference evidence="3 4" key="1">
    <citation type="submission" date="2019-11" db="EMBL/GenBank/DDBJ databases">
        <title>Comparative genomics of hydrocarbon-degrading Desulfosarcina strains.</title>
        <authorList>
            <person name="Watanabe M."/>
            <person name="Kojima H."/>
            <person name="Fukui M."/>
        </authorList>
    </citation>
    <scope>NUCLEOTIDE SEQUENCE [LARGE SCALE GENOMIC DNA]</scope>
    <source>
        <strain evidence="4">oXyS1</strain>
    </source>
</reference>
<keyword evidence="1" id="KW-0597">Phosphoprotein</keyword>
<feature type="modified residue" description="Phosphohistidine" evidence="1">
    <location>
        <position position="70"/>
    </location>
</feature>
<dbReference type="InterPro" id="IPR036641">
    <property type="entry name" value="HPT_dom_sf"/>
</dbReference>
<feature type="domain" description="HPt" evidence="2">
    <location>
        <begin position="31"/>
        <end position="128"/>
    </location>
</feature>
<proteinExistence type="predicted"/>
<dbReference type="GO" id="GO:0000160">
    <property type="term" value="P:phosphorelay signal transduction system"/>
    <property type="evidence" value="ECO:0007669"/>
    <property type="project" value="InterPro"/>
</dbReference>
<evidence type="ECO:0000313" key="3">
    <source>
        <dbReference type="EMBL" id="BBO91525.1"/>
    </source>
</evidence>
<accession>A0A5K8AFS4</accession>
<dbReference type="EMBL" id="AP021879">
    <property type="protein sequence ID" value="BBO91525.1"/>
    <property type="molecule type" value="Genomic_DNA"/>
</dbReference>
<dbReference type="PROSITE" id="PS50894">
    <property type="entry name" value="HPT"/>
    <property type="match status" value="1"/>
</dbReference>
<gene>
    <name evidence="3" type="ORF">DSCOOX_47050</name>
</gene>
<dbReference type="RefSeq" id="WP_155312429.1">
    <property type="nucleotide sequence ID" value="NZ_AP021879.1"/>
</dbReference>
<evidence type="ECO:0000256" key="1">
    <source>
        <dbReference type="PROSITE-ProRule" id="PRU00110"/>
    </source>
</evidence>
<dbReference type="AlphaFoldDB" id="A0A5K8AFS4"/>
<name>A0A5K8AFS4_9BACT</name>
<dbReference type="Pfam" id="PF01627">
    <property type="entry name" value="Hpt"/>
    <property type="match status" value="1"/>
</dbReference>
<keyword evidence="4" id="KW-1185">Reference proteome</keyword>
<dbReference type="Gene3D" id="1.20.120.160">
    <property type="entry name" value="HPT domain"/>
    <property type="match status" value="1"/>
</dbReference>
<evidence type="ECO:0000313" key="4">
    <source>
        <dbReference type="Proteomes" id="UP000422108"/>
    </source>
</evidence>
<sequence>MTVQDKQESPLQPDAPVLLDVDGAMTRLGRKEWIYIKILEQFVFDYSHFAETMGRCLAKQDRKGAERLTHKMKGAAGQIGAEALYVMAPALRQMVATQPTEVATGKLAEFEGLVKQTVAVINSFLVSKGIRTDLGFQPLGEPEMIPQAGLLESIRQHASMGRFSRIERIIDDLERKNCNYETFCVGMRKHIRAYDEAAIAAYIDRWT</sequence>
<dbReference type="InterPro" id="IPR008207">
    <property type="entry name" value="Sig_transdc_His_kin_Hpt_dom"/>
</dbReference>
<organism evidence="3 4">
    <name type="scientific">Desulfosarcina ovata subsp. ovata</name>
    <dbReference type="NCBI Taxonomy" id="2752305"/>
    <lineage>
        <taxon>Bacteria</taxon>
        <taxon>Pseudomonadati</taxon>
        <taxon>Thermodesulfobacteriota</taxon>
        <taxon>Desulfobacteria</taxon>
        <taxon>Desulfobacterales</taxon>
        <taxon>Desulfosarcinaceae</taxon>
        <taxon>Desulfosarcina</taxon>
    </lineage>
</organism>